<proteinExistence type="predicted"/>
<gene>
    <name evidence="1" type="ORF">HPB50_008687</name>
</gene>
<dbReference type="Proteomes" id="UP000821845">
    <property type="component" value="Chromosome 1"/>
</dbReference>
<protein>
    <submittedName>
        <fullName evidence="1">Uncharacterized protein</fullName>
    </submittedName>
</protein>
<comment type="caution">
    <text evidence="1">The sequence shown here is derived from an EMBL/GenBank/DDBJ whole genome shotgun (WGS) entry which is preliminary data.</text>
</comment>
<evidence type="ECO:0000313" key="2">
    <source>
        <dbReference type="Proteomes" id="UP000821845"/>
    </source>
</evidence>
<evidence type="ECO:0000313" key="1">
    <source>
        <dbReference type="EMBL" id="KAH6945468.1"/>
    </source>
</evidence>
<dbReference type="EMBL" id="CM023481">
    <property type="protein sequence ID" value="KAH6945468.1"/>
    <property type="molecule type" value="Genomic_DNA"/>
</dbReference>
<accession>A0ACB7TH67</accession>
<organism evidence="1 2">
    <name type="scientific">Hyalomma asiaticum</name>
    <name type="common">Tick</name>
    <dbReference type="NCBI Taxonomy" id="266040"/>
    <lineage>
        <taxon>Eukaryota</taxon>
        <taxon>Metazoa</taxon>
        <taxon>Ecdysozoa</taxon>
        <taxon>Arthropoda</taxon>
        <taxon>Chelicerata</taxon>
        <taxon>Arachnida</taxon>
        <taxon>Acari</taxon>
        <taxon>Parasitiformes</taxon>
        <taxon>Ixodida</taxon>
        <taxon>Ixodoidea</taxon>
        <taxon>Ixodidae</taxon>
        <taxon>Hyalomminae</taxon>
        <taxon>Hyalomma</taxon>
    </lineage>
</organism>
<keyword evidence="2" id="KW-1185">Reference proteome</keyword>
<name>A0ACB7TH67_HYAAI</name>
<sequence length="127" mass="14782">MTNSAVDVHEQDSLTDSLIVACAVVDPFLDANEIRRELQLDVSPSTIRRRLRPAGLQGCVAAHKPQLTERQRQLRLEFARAVQDWTEDKWHEVIFTDEATSSIRWDQQRLVWRLMNCSYPGHLQRSR</sequence>
<reference evidence="1" key="1">
    <citation type="submission" date="2020-05" db="EMBL/GenBank/DDBJ databases">
        <title>Large-scale comparative analyses of tick genomes elucidate their genetic diversity and vector capacities.</title>
        <authorList>
            <person name="Jia N."/>
            <person name="Wang J."/>
            <person name="Shi W."/>
            <person name="Du L."/>
            <person name="Sun Y."/>
            <person name="Zhan W."/>
            <person name="Jiang J."/>
            <person name="Wang Q."/>
            <person name="Zhang B."/>
            <person name="Ji P."/>
            <person name="Sakyi L.B."/>
            <person name="Cui X."/>
            <person name="Yuan T."/>
            <person name="Jiang B."/>
            <person name="Yang W."/>
            <person name="Lam T.T.-Y."/>
            <person name="Chang Q."/>
            <person name="Ding S."/>
            <person name="Wang X."/>
            <person name="Zhu J."/>
            <person name="Ruan X."/>
            <person name="Zhao L."/>
            <person name="Wei J."/>
            <person name="Que T."/>
            <person name="Du C."/>
            <person name="Cheng J."/>
            <person name="Dai P."/>
            <person name="Han X."/>
            <person name="Huang E."/>
            <person name="Gao Y."/>
            <person name="Liu J."/>
            <person name="Shao H."/>
            <person name="Ye R."/>
            <person name="Li L."/>
            <person name="Wei W."/>
            <person name="Wang X."/>
            <person name="Wang C."/>
            <person name="Yang T."/>
            <person name="Huo Q."/>
            <person name="Li W."/>
            <person name="Guo W."/>
            <person name="Chen H."/>
            <person name="Zhou L."/>
            <person name="Ni X."/>
            <person name="Tian J."/>
            <person name="Zhou Y."/>
            <person name="Sheng Y."/>
            <person name="Liu T."/>
            <person name="Pan Y."/>
            <person name="Xia L."/>
            <person name="Li J."/>
            <person name="Zhao F."/>
            <person name="Cao W."/>
        </authorList>
    </citation>
    <scope>NUCLEOTIDE SEQUENCE</scope>
    <source>
        <strain evidence="1">Hyas-2018</strain>
    </source>
</reference>